<dbReference type="Pfam" id="PF01551">
    <property type="entry name" value="Peptidase_M23"/>
    <property type="match status" value="1"/>
</dbReference>
<feature type="compositionally biased region" description="Low complexity" evidence="1">
    <location>
        <begin position="92"/>
        <end position="134"/>
    </location>
</feature>
<dbReference type="InterPro" id="IPR016047">
    <property type="entry name" value="M23ase_b-sheet_dom"/>
</dbReference>
<protein>
    <submittedName>
        <fullName evidence="4">M23 family metallopeptidase</fullName>
    </submittedName>
</protein>
<feature type="domain" description="M23ase beta-sheet core" evidence="3">
    <location>
        <begin position="163"/>
        <end position="259"/>
    </location>
</feature>
<feature type="chain" id="PRO_5038867152" evidence="2">
    <location>
        <begin position="26"/>
        <end position="265"/>
    </location>
</feature>
<sequence>MEHIRNFLRGRGFALALLACVAAAAAVGVWAVRTVRDQMAKDLGEDPGRSITGEETYPGIDEGVMPDTPDTEEQLWQQDAADAAQPVKDVPESSSAERSSGSGSSGAASGSGSVSEPSELQTESPAASASAGSGYWRPVSGQVLAVWSGDELVYNETLGDWRTHNGVDYACKPGEEVFAPVSGTVESLAAEGNWGMVAAIRDAEGRLWRLSALEDPAVQEGDTVTAGQKLGAAGAITGESALDPHIHLEVLDGDKYLDPVKLIGS</sequence>
<evidence type="ECO:0000256" key="1">
    <source>
        <dbReference type="SAM" id="MobiDB-lite"/>
    </source>
</evidence>
<dbReference type="Proteomes" id="UP000824211">
    <property type="component" value="Unassembled WGS sequence"/>
</dbReference>
<evidence type="ECO:0000313" key="4">
    <source>
        <dbReference type="EMBL" id="HJB59446.1"/>
    </source>
</evidence>
<name>A0A9D2S838_9FIRM</name>
<organism evidence="4 5">
    <name type="scientific">Candidatus Faecalibacterium faecipullorum</name>
    <dbReference type="NCBI Taxonomy" id="2838578"/>
    <lineage>
        <taxon>Bacteria</taxon>
        <taxon>Bacillati</taxon>
        <taxon>Bacillota</taxon>
        <taxon>Clostridia</taxon>
        <taxon>Eubacteriales</taxon>
        <taxon>Oscillospiraceae</taxon>
        <taxon>Faecalibacterium</taxon>
    </lineage>
</organism>
<dbReference type="CDD" id="cd12797">
    <property type="entry name" value="M23_peptidase"/>
    <property type="match status" value="1"/>
</dbReference>
<gene>
    <name evidence="4" type="ORF">H9771_07325</name>
</gene>
<dbReference type="InterPro" id="IPR050570">
    <property type="entry name" value="Cell_wall_metabolism_enzyme"/>
</dbReference>
<evidence type="ECO:0000313" key="5">
    <source>
        <dbReference type="Proteomes" id="UP000824211"/>
    </source>
</evidence>
<dbReference type="PANTHER" id="PTHR21666">
    <property type="entry name" value="PEPTIDASE-RELATED"/>
    <property type="match status" value="1"/>
</dbReference>
<reference evidence="4" key="2">
    <citation type="submission" date="2021-04" db="EMBL/GenBank/DDBJ databases">
        <authorList>
            <person name="Gilroy R."/>
        </authorList>
    </citation>
    <scope>NUCLEOTIDE SEQUENCE</scope>
    <source>
        <strain evidence="4">ChiHjej9B8-13557</strain>
    </source>
</reference>
<dbReference type="AlphaFoldDB" id="A0A9D2S838"/>
<accession>A0A9D2S838</accession>
<proteinExistence type="predicted"/>
<reference evidence="4" key="1">
    <citation type="journal article" date="2021" name="PeerJ">
        <title>Extensive microbial diversity within the chicken gut microbiome revealed by metagenomics and culture.</title>
        <authorList>
            <person name="Gilroy R."/>
            <person name="Ravi A."/>
            <person name="Getino M."/>
            <person name="Pursley I."/>
            <person name="Horton D.L."/>
            <person name="Alikhan N.F."/>
            <person name="Baker D."/>
            <person name="Gharbi K."/>
            <person name="Hall N."/>
            <person name="Watson M."/>
            <person name="Adriaenssens E.M."/>
            <person name="Foster-Nyarko E."/>
            <person name="Jarju S."/>
            <person name="Secka A."/>
            <person name="Antonio M."/>
            <person name="Oren A."/>
            <person name="Chaudhuri R.R."/>
            <person name="La Ragione R."/>
            <person name="Hildebrand F."/>
            <person name="Pallen M.J."/>
        </authorList>
    </citation>
    <scope>NUCLEOTIDE SEQUENCE</scope>
    <source>
        <strain evidence="4">ChiHjej9B8-13557</strain>
    </source>
</reference>
<dbReference type="InterPro" id="IPR011055">
    <property type="entry name" value="Dup_hybrid_motif"/>
</dbReference>
<keyword evidence="2" id="KW-0732">Signal</keyword>
<feature type="region of interest" description="Disordered" evidence="1">
    <location>
        <begin position="42"/>
        <end position="134"/>
    </location>
</feature>
<dbReference type="GO" id="GO:0004222">
    <property type="term" value="F:metalloendopeptidase activity"/>
    <property type="evidence" value="ECO:0007669"/>
    <property type="project" value="TreeGrafter"/>
</dbReference>
<evidence type="ECO:0000256" key="2">
    <source>
        <dbReference type="SAM" id="SignalP"/>
    </source>
</evidence>
<dbReference type="PANTHER" id="PTHR21666:SF270">
    <property type="entry name" value="MUREIN HYDROLASE ACTIVATOR ENVC"/>
    <property type="match status" value="1"/>
</dbReference>
<dbReference type="Gene3D" id="2.70.70.10">
    <property type="entry name" value="Glucose Permease (Domain IIA)"/>
    <property type="match status" value="1"/>
</dbReference>
<feature type="signal peptide" evidence="2">
    <location>
        <begin position="1"/>
        <end position="25"/>
    </location>
</feature>
<evidence type="ECO:0000259" key="3">
    <source>
        <dbReference type="Pfam" id="PF01551"/>
    </source>
</evidence>
<comment type="caution">
    <text evidence="4">The sequence shown here is derived from an EMBL/GenBank/DDBJ whole genome shotgun (WGS) entry which is preliminary data.</text>
</comment>
<dbReference type="SUPFAM" id="SSF51261">
    <property type="entry name" value="Duplicated hybrid motif"/>
    <property type="match status" value="1"/>
</dbReference>
<dbReference type="EMBL" id="DWXX01000130">
    <property type="protein sequence ID" value="HJB59446.1"/>
    <property type="molecule type" value="Genomic_DNA"/>
</dbReference>